<feature type="signal peptide" evidence="3">
    <location>
        <begin position="1"/>
        <end position="23"/>
    </location>
</feature>
<evidence type="ECO:0000256" key="2">
    <source>
        <dbReference type="PROSITE-ProRule" id="PRU00059"/>
    </source>
</evidence>
<dbReference type="Gene3D" id="2.60.120.290">
    <property type="entry name" value="Spermadhesin, CUB domain"/>
    <property type="match status" value="1"/>
</dbReference>
<comment type="caution">
    <text evidence="5">The sequence shown here is derived from an EMBL/GenBank/DDBJ whole genome shotgun (WGS) entry which is preliminary data.</text>
</comment>
<dbReference type="PROSITE" id="PS01180">
    <property type="entry name" value="CUB"/>
    <property type="match status" value="1"/>
</dbReference>
<dbReference type="InterPro" id="IPR000859">
    <property type="entry name" value="CUB_dom"/>
</dbReference>
<reference evidence="5" key="1">
    <citation type="journal article" date="2023" name="Insect Mol. Biol.">
        <title>Genome sequencing provides insights into the evolution of gene families encoding plant cell wall-degrading enzymes in longhorned beetles.</title>
        <authorList>
            <person name="Shin N.R."/>
            <person name="Okamura Y."/>
            <person name="Kirsch R."/>
            <person name="Pauchet Y."/>
        </authorList>
    </citation>
    <scope>NUCLEOTIDE SEQUENCE</scope>
    <source>
        <strain evidence="5">AMC_N1</strain>
    </source>
</reference>
<evidence type="ECO:0000313" key="5">
    <source>
        <dbReference type="EMBL" id="KAJ8963446.1"/>
    </source>
</evidence>
<protein>
    <recommendedName>
        <fullName evidence="4">CUB domain-containing protein</fullName>
    </recommendedName>
</protein>
<name>A0AAV8ZJ97_9CUCU</name>
<dbReference type="EMBL" id="JAPWTK010000001">
    <property type="protein sequence ID" value="KAJ8963446.1"/>
    <property type="molecule type" value="Genomic_DNA"/>
</dbReference>
<evidence type="ECO:0000256" key="3">
    <source>
        <dbReference type="SAM" id="SignalP"/>
    </source>
</evidence>
<keyword evidence="3" id="KW-0732">Signal</keyword>
<accession>A0AAV8ZJ97</accession>
<dbReference type="SUPFAM" id="SSF49854">
    <property type="entry name" value="Spermadhesin, CUB domain"/>
    <property type="match status" value="1"/>
</dbReference>
<dbReference type="InterPro" id="IPR035914">
    <property type="entry name" value="Sperma_CUB_dom_sf"/>
</dbReference>
<dbReference type="AlphaFoldDB" id="A0AAV8ZJ97"/>
<feature type="chain" id="PRO_5043731728" description="CUB domain-containing protein" evidence="3">
    <location>
        <begin position="24"/>
        <end position="127"/>
    </location>
</feature>
<comment type="caution">
    <text evidence="2">Lacks conserved residue(s) required for the propagation of feature annotation.</text>
</comment>
<keyword evidence="6" id="KW-1185">Reference proteome</keyword>
<organism evidence="5 6">
    <name type="scientific">Aromia moschata</name>
    <dbReference type="NCBI Taxonomy" id="1265417"/>
    <lineage>
        <taxon>Eukaryota</taxon>
        <taxon>Metazoa</taxon>
        <taxon>Ecdysozoa</taxon>
        <taxon>Arthropoda</taxon>
        <taxon>Hexapoda</taxon>
        <taxon>Insecta</taxon>
        <taxon>Pterygota</taxon>
        <taxon>Neoptera</taxon>
        <taxon>Endopterygota</taxon>
        <taxon>Coleoptera</taxon>
        <taxon>Polyphaga</taxon>
        <taxon>Cucujiformia</taxon>
        <taxon>Chrysomeloidea</taxon>
        <taxon>Cerambycidae</taxon>
        <taxon>Cerambycinae</taxon>
        <taxon>Callichromatini</taxon>
        <taxon>Aromia</taxon>
    </lineage>
</organism>
<dbReference type="Pfam" id="PF00431">
    <property type="entry name" value="CUB"/>
    <property type="match status" value="1"/>
</dbReference>
<feature type="domain" description="CUB" evidence="4">
    <location>
        <begin position="21"/>
        <end position="127"/>
    </location>
</feature>
<evidence type="ECO:0000313" key="6">
    <source>
        <dbReference type="Proteomes" id="UP001162162"/>
    </source>
</evidence>
<evidence type="ECO:0000259" key="4">
    <source>
        <dbReference type="PROSITE" id="PS01180"/>
    </source>
</evidence>
<evidence type="ECO:0000256" key="1">
    <source>
        <dbReference type="ARBA" id="ARBA00023157"/>
    </source>
</evidence>
<keyword evidence="1" id="KW-1015">Disulfide bond</keyword>
<sequence>MGRFNYISMALASIINFFMPVSMVVQSELRFLSGHGYPSNYRPSTACRWTAHSEVGTKIIISCEEVVIPRSSSCSGDRLAVSLSGNENFTDSKNYCGTGTFSHVSEANSLTDYFQQASLKVADLYAH</sequence>
<dbReference type="Proteomes" id="UP001162162">
    <property type="component" value="Unassembled WGS sequence"/>
</dbReference>
<proteinExistence type="predicted"/>
<gene>
    <name evidence="5" type="ORF">NQ318_018926</name>
</gene>